<evidence type="ECO:0008006" key="4">
    <source>
        <dbReference type="Google" id="ProtNLM"/>
    </source>
</evidence>
<protein>
    <recommendedName>
        <fullName evidence="4">DUF3153 domain-containing protein</fullName>
    </recommendedName>
</protein>
<name>A0ABW0NER4_9BURK</name>
<gene>
    <name evidence="2" type="ORF">ACFPOE_07945</name>
</gene>
<dbReference type="Proteomes" id="UP001596037">
    <property type="component" value="Unassembled WGS sequence"/>
</dbReference>
<accession>A0ABW0NER4</accession>
<evidence type="ECO:0000256" key="1">
    <source>
        <dbReference type="SAM" id="Phobius"/>
    </source>
</evidence>
<evidence type="ECO:0000313" key="3">
    <source>
        <dbReference type="Proteomes" id="UP001596037"/>
    </source>
</evidence>
<evidence type="ECO:0000313" key="2">
    <source>
        <dbReference type="EMBL" id="MFC5497462.1"/>
    </source>
</evidence>
<feature type="transmembrane region" description="Helical" evidence="1">
    <location>
        <begin position="168"/>
        <end position="192"/>
    </location>
</feature>
<dbReference type="PROSITE" id="PS51257">
    <property type="entry name" value="PROKAR_LIPOPROTEIN"/>
    <property type="match status" value="1"/>
</dbReference>
<sequence>MMRLLALALLLGALAGCSRKTEINEVVASVEATSLQLDKMIASAKERKGKDPAFAEMPMATEPFVVKFKSGSHKVLWTLEGQQARTGPIDATIVATLGDGSGGRVLGCRLPSTREFPAGAAKMECESAPFRVEQDKTFILQTGLGKAEGFTPTRFSAQVAAVPVRVGWGGWFTAMIYAMVGAVMLVLWFVFFKR</sequence>
<proteinExistence type="predicted"/>
<keyword evidence="3" id="KW-1185">Reference proteome</keyword>
<keyword evidence="1" id="KW-0812">Transmembrane</keyword>
<organism evidence="2 3">
    <name type="scientific">Caenimonas terrae</name>
    <dbReference type="NCBI Taxonomy" id="696074"/>
    <lineage>
        <taxon>Bacteria</taxon>
        <taxon>Pseudomonadati</taxon>
        <taxon>Pseudomonadota</taxon>
        <taxon>Betaproteobacteria</taxon>
        <taxon>Burkholderiales</taxon>
        <taxon>Comamonadaceae</taxon>
        <taxon>Caenimonas</taxon>
    </lineage>
</organism>
<keyword evidence="1" id="KW-0472">Membrane</keyword>
<comment type="caution">
    <text evidence="2">The sequence shown here is derived from an EMBL/GenBank/DDBJ whole genome shotgun (WGS) entry which is preliminary data.</text>
</comment>
<keyword evidence="1" id="KW-1133">Transmembrane helix</keyword>
<reference evidence="3" key="1">
    <citation type="journal article" date="2019" name="Int. J. Syst. Evol. Microbiol.">
        <title>The Global Catalogue of Microorganisms (GCM) 10K type strain sequencing project: providing services to taxonomists for standard genome sequencing and annotation.</title>
        <authorList>
            <consortium name="The Broad Institute Genomics Platform"/>
            <consortium name="The Broad Institute Genome Sequencing Center for Infectious Disease"/>
            <person name="Wu L."/>
            <person name="Ma J."/>
        </authorList>
    </citation>
    <scope>NUCLEOTIDE SEQUENCE [LARGE SCALE GENOMIC DNA]</scope>
    <source>
        <strain evidence="3">CCUG 57401</strain>
    </source>
</reference>
<dbReference type="RefSeq" id="WP_376849544.1">
    <property type="nucleotide sequence ID" value="NZ_JBHSMF010000006.1"/>
</dbReference>
<dbReference type="EMBL" id="JBHSMF010000006">
    <property type="protein sequence ID" value="MFC5497462.1"/>
    <property type="molecule type" value="Genomic_DNA"/>
</dbReference>